<evidence type="ECO:0000313" key="5">
    <source>
        <dbReference type="Proteomes" id="UP001205105"/>
    </source>
</evidence>
<comment type="caution">
    <text evidence="4">The sequence shown here is derived from an EMBL/GenBank/DDBJ whole genome shotgun (WGS) entry which is preliminary data.</text>
</comment>
<evidence type="ECO:0000256" key="1">
    <source>
        <dbReference type="ARBA" id="ARBA00000073"/>
    </source>
</evidence>
<dbReference type="PANTHER" id="PTHR21600:SF87">
    <property type="entry name" value="RNA PSEUDOURIDYLATE SYNTHASE DOMAIN-CONTAINING PROTEIN 1"/>
    <property type="match status" value="1"/>
</dbReference>
<dbReference type="Pfam" id="PF00849">
    <property type="entry name" value="PseudoU_synth_2"/>
    <property type="match status" value="1"/>
</dbReference>
<dbReference type="GO" id="GO:0009982">
    <property type="term" value="F:pseudouridine synthase activity"/>
    <property type="evidence" value="ECO:0007669"/>
    <property type="project" value="InterPro"/>
</dbReference>
<evidence type="ECO:0000313" key="4">
    <source>
        <dbReference type="EMBL" id="KAI7841776.1"/>
    </source>
</evidence>
<dbReference type="GO" id="GO:0003723">
    <property type="term" value="F:RNA binding"/>
    <property type="evidence" value="ECO:0007669"/>
    <property type="project" value="InterPro"/>
</dbReference>
<dbReference type="InterPro" id="IPR006224">
    <property type="entry name" value="PsdUridine_synth_RluA-like_CS"/>
</dbReference>
<dbReference type="CDD" id="cd02869">
    <property type="entry name" value="PseudoU_synth_RluA_like"/>
    <property type="match status" value="1"/>
</dbReference>
<comment type="similarity">
    <text evidence="2">Belongs to the pseudouridine synthase RluA family.</text>
</comment>
<name>A0AAD5H2T1_9CHLO</name>
<dbReference type="SUPFAM" id="SSF55120">
    <property type="entry name" value="Pseudouridine synthase"/>
    <property type="match status" value="1"/>
</dbReference>
<accession>A0AAD5H2T1</accession>
<reference evidence="4" key="1">
    <citation type="submission" date="2020-11" db="EMBL/GenBank/DDBJ databases">
        <title>Chlorella ohadii genome sequencing and assembly.</title>
        <authorList>
            <person name="Murik O."/>
            <person name="Treves H."/>
            <person name="Kedem I."/>
            <person name="Shotland Y."/>
            <person name="Kaplan A."/>
        </authorList>
    </citation>
    <scope>NUCLEOTIDE SEQUENCE</scope>
    <source>
        <strain evidence="4">1</strain>
    </source>
</reference>
<dbReference type="InterPro" id="IPR020103">
    <property type="entry name" value="PsdUridine_synth_cat_dom_sf"/>
</dbReference>
<keyword evidence="5" id="KW-1185">Reference proteome</keyword>
<dbReference type="Gene3D" id="3.30.2350.10">
    <property type="entry name" value="Pseudouridine synthase"/>
    <property type="match status" value="2"/>
</dbReference>
<gene>
    <name evidence="4" type="ORF">COHA_004641</name>
</gene>
<dbReference type="AlphaFoldDB" id="A0AAD5H2T1"/>
<dbReference type="Proteomes" id="UP001205105">
    <property type="component" value="Unassembled WGS sequence"/>
</dbReference>
<sequence length="297" mass="31774">MSWLRRRGPPLPEAARQRLFRQETVRLYDPATQRVGRVKKDRLLPPGAMLLLPKAAVAEAAAAEQASSASQRAAAAAERRSPAQQQAQQAAVAELRSALLRNERDFIAVNKPAGLATQGGRNVAVSVDNLMGDALGGLPGVSRPTDLRLVHRLDRQTTGVLLVAKSPDAAAWLSAAFRDDGSSSCAIRKTYWATGRKHQLRRHCAALGAPILGDGRYGALRSPGQAAVLADLQQHSDGGGGGSGSGPPLLLHSRPLELLRQRGGKGDAALKIEAPLPESWQALLQRQGWPLPRDERR</sequence>
<proteinExistence type="inferred from homology"/>
<evidence type="ECO:0000259" key="3">
    <source>
        <dbReference type="Pfam" id="PF00849"/>
    </source>
</evidence>
<dbReference type="PROSITE" id="PS01129">
    <property type="entry name" value="PSI_RLU"/>
    <property type="match status" value="1"/>
</dbReference>
<evidence type="ECO:0000256" key="2">
    <source>
        <dbReference type="ARBA" id="ARBA00010876"/>
    </source>
</evidence>
<protein>
    <recommendedName>
        <fullName evidence="3">Pseudouridine synthase RsuA/RluA-like domain-containing protein</fullName>
    </recommendedName>
</protein>
<feature type="domain" description="Pseudouridine synthase RsuA/RluA-like" evidence="3">
    <location>
        <begin position="105"/>
        <end position="194"/>
    </location>
</feature>
<dbReference type="EMBL" id="JADXDR010000060">
    <property type="protein sequence ID" value="KAI7841776.1"/>
    <property type="molecule type" value="Genomic_DNA"/>
</dbReference>
<organism evidence="4 5">
    <name type="scientific">Chlorella ohadii</name>
    <dbReference type="NCBI Taxonomy" id="2649997"/>
    <lineage>
        <taxon>Eukaryota</taxon>
        <taxon>Viridiplantae</taxon>
        <taxon>Chlorophyta</taxon>
        <taxon>core chlorophytes</taxon>
        <taxon>Trebouxiophyceae</taxon>
        <taxon>Chlorellales</taxon>
        <taxon>Chlorellaceae</taxon>
        <taxon>Chlorella clade</taxon>
        <taxon>Chlorella</taxon>
    </lineage>
</organism>
<dbReference type="InterPro" id="IPR006145">
    <property type="entry name" value="PsdUridine_synth_RsuA/RluA"/>
</dbReference>
<dbReference type="PANTHER" id="PTHR21600">
    <property type="entry name" value="MITOCHONDRIAL RNA PSEUDOURIDINE SYNTHASE"/>
    <property type="match status" value="1"/>
</dbReference>
<dbReference type="InterPro" id="IPR050188">
    <property type="entry name" value="RluA_PseudoU_synthase"/>
</dbReference>
<dbReference type="GO" id="GO:0000455">
    <property type="term" value="P:enzyme-directed rRNA pseudouridine synthesis"/>
    <property type="evidence" value="ECO:0007669"/>
    <property type="project" value="TreeGrafter"/>
</dbReference>
<comment type="catalytic activity">
    <reaction evidence="1">
        <text>a uridine in RNA = a pseudouridine in RNA</text>
        <dbReference type="Rhea" id="RHEA:48348"/>
        <dbReference type="Rhea" id="RHEA-COMP:12068"/>
        <dbReference type="Rhea" id="RHEA-COMP:12069"/>
        <dbReference type="ChEBI" id="CHEBI:65314"/>
        <dbReference type="ChEBI" id="CHEBI:65315"/>
    </reaction>
</comment>